<dbReference type="AlphaFoldDB" id="A0A1A6XPT4"/>
<feature type="transmembrane region" description="Helical" evidence="1">
    <location>
        <begin position="431"/>
        <end position="452"/>
    </location>
</feature>
<dbReference type="Pfam" id="PF13163">
    <property type="entry name" value="DUF3999"/>
    <property type="match status" value="1"/>
</dbReference>
<reference evidence="3 4" key="1">
    <citation type="submission" date="2016-05" db="EMBL/GenBank/DDBJ databases">
        <title>Draft Genome Sequences of Stenotrophomonas maltophilia Strains Sm32COP, Sm41DVV, Sm46PAILV, SmF3, SmF22, SmSOFb1 and SmCVFa1, Isolated from Different Manures, in France.</title>
        <authorList>
            <person name="Nazaret S."/>
            <person name="Bodilis J."/>
        </authorList>
    </citation>
    <scope>NUCLEOTIDE SEQUENCE [LARGE SCALE GENOMIC DNA]</scope>
    <source>
        <strain evidence="3 4">Sm46PAILV</strain>
    </source>
</reference>
<gene>
    <name evidence="3" type="ORF">A9K58_17140</name>
</gene>
<evidence type="ECO:0008006" key="5">
    <source>
        <dbReference type="Google" id="ProtNLM"/>
    </source>
</evidence>
<evidence type="ECO:0000313" key="4">
    <source>
        <dbReference type="Proteomes" id="UP000092256"/>
    </source>
</evidence>
<dbReference type="InterPro" id="IPR025060">
    <property type="entry name" value="DUF3999"/>
</dbReference>
<name>A0A1A6XPT4_STEMA</name>
<feature type="signal peptide" evidence="2">
    <location>
        <begin position="1"/>
        <end position="25"/>
    </location>
</feature>
<keyword evidence="1" id="KW-0472">Membrane</keyword>
<organism evidence="3 4">
    <name type="scientific">Stenotrophomonas maltophilia</name>
    <name type="common">Pseudomonas maltophilia</name>
    <name type="synonym">Xanthomonas maltophilia</name>
    <dbReference type="NCBI Taxonomy" id="40324"/>
    <lineage>
        <taxon>Bacteria</taxon>
        <taxon>Pseudomonadati</taxon>
        <taxon>Pseudomonadota</taxon>
        <taxon>Gammaproteobacteria</taxon>
        <taxon>Lysobacterales</taxon>
        <taxon>Lysobacteraceae</taxon>
        <taxon>Stenotrophomonas</taxon>
        <taxon>Stenotrophomonas maltophilia group</taxon>
    </lineage>
</organism>
<comment type="caution">
    <text evidence="3">The sequence shown here is derived from an EMBL/GenBank/DDBJ whole genome shotgun (WGS) entry which is preliminary data.</text>
</comment>
<keyword evidence="1" id="KW-1133">Transmembrane helix</keyword>
<proteinExistence type="predicted"/>
<protein>
    <recommendedName>
        <fullName evidence="5">DUF3999 domain-containing protein</fullName>
    </recommendedName>
</protein>
<dbReference type="Proteomes" id="UP000092256">
    <property type="component" value="Unassembled WGS sequence"/>
</dbReference>
<dbReference type="RefSeq" id="WP_065200485.1">
    <property type="nucleotide sequence ID" value="NZ_LYVJ01000014.1"/>
</dbReference>
<keyword evidence="2" id="KW-0732">Signal</keyword>
<dbReference type="EMBL" id="LYVJ01000014">
    <property type="protein sequence ID" value="OBU64634.1"/>
    <property type="molecule type" value="Genomic_DNA"/>
</dbReference>
<accession>A0A1A6XPT4</accession>
<dbReference type="OrthoDB" id="5405606at2"/>
<feature type="chain" id="PRO_5008353439" description="DUF3999 domain-containing protein" evidence="2">
    <location>
        <begin position="26"/>
        <end position="460"/>
    </location>
</feature>
<sequence>MITWSRALLPALFGLLAAAAAAAQAADYRTQYAEQWPLTLSSAQSGAYRIVLEPAIYRRAGRADLGDLQVFNAAGQSLPSALLAPDQPLAQPPVQRELPWFALPPLAEAQRNDLQLLTERDTDGRVRRVEARVSGGVAANGQGGWLIDASVLGQQPLAALVLDWADSGQPMQAQVQLDASDDLQHWRVIGRDIPLVDLQRAGKRLLQRRLQVDGEARYLRVLAEGDARLPALRSVLAELPPAPATLPWEWLSLQPTSKGKGEYTFTLDGRFPIGRADIASTDNSLVQWTLFSRDDESAEWQRRTAPWIAYQLQQEGPGQRQQSAAQPLNGMHRDRFWKLVANPAEIATAPTLRLGYQPEVLVFLSQGAAPYALAVGSATARRMEAPIGVLIEELRQRNDPSWQPTLARLEGTPEPLAGDAALTPQRDWKAWLLWALLGLGVLVVGGLAVSLLRQKQAPSE</sequence>
<evidence type="ECO:0000256" key="1">
    <source>
        <dbReference type="SAM" id="Phobius"/>
    </source>
</evidence>
<keyword evidence="1" id="KW-0812">Transmembrane</keyword>
<evidence type="ECO:0000313" key="3">
    <source>
        <dbReference type="EMBL" id="OBU64634.1"/>
    </source>
</evidence>
<evidence type="ECO:0000256" key="2">
    <source>
        <dbReference type="SAM" id="SignalP"/>
    </source>
</evidence>